<comment type="caution">
    <text evidence="1">The sequence shown here is derived from an EMBL/GenBank/DDBJ whole genome shotgun (WGS) entry which is preliminary data.</text>
</comment>
<organism evidence="1 2">
    <name type="scientific">Coprobacillus cateniformis</name>
    <dbReference type="NCBI Taxonomy" id="100884"/>
    <lineage>
        <taxon>Bacteria</taxon>
        <taxon>Bacillati</taxon>
        <taxon>Bacillota</taxon>
        <taxon>Erysipelotrichia</taxon>
        <taxon>Erysipelotrichales</taxon>
        <taxon>Coprobacillaceae</taxon>
        <taxon>Coprobacillus</taxon>
    </lineage>
</organism>
<dbReference type="STRING" id="100884.GCA_000269565_03771"/>
<dbReference type="AlphaFoldDB" id="E7GES8"/>
<reference evidence="1 2" key="1">
    <citation type="submission" date="2010-12" db="EMBL/GenBank/DDBJ databases">
        <title>The Genome Sequence of Coprobacillus sp. strain 29_1.</title>
        <authorList>
            <consortium name="The Broad Institute Genome Sequencing Platform"/>
            <person name="Earl A."/>
            <person name="Ward D."/>
            <person name="Feldgarden M."/>
            <person name="Gevers D."/>
            <person name="Daigneault M."/>
            <person name="Sibley C.D."/>
            <person name="White A."/>
            <person name="Strauss J."/>
            <person name="Allen-Vercoe E."/>
            <person name="Young S.K."/>
            <person name="Zeng Q."/>
            <person name="Gargeya S."/>
            <person name="Fitzgerald M."/>
            <person name="Haas B."/>
            <person name="Abouelleil A."/>
            <person name="Alvarado L."/>
            <person name="Arachchi H.M."/>
            <person name="Berlin A."/>
            <person name="Brown A."/>
            <person name="Chapman S.B."/>
            <person name="Chen Z."/>
            <person name="Dunbar C."/>
            <person name="Freedman E."/>
            <person name="Gearin G."/>
            <person name="Gellesch M."/>
            <person name="Goldberg J."/>
            <person name="Griggs A."/>
            <person name="Gujja S."/>
            <person name="Heilman E."/>
            <person name="Heiman D."/>
            <person name="Howarth C."/>
            <person name="Larson L."/>
            <person name="Lui A."/>
            <person name="MacDonald P.J.P."/>
            <person name="Mehta T."/>
            <person name="Montmayeur A."/>
            <person name="Murphy C."/>
            <person name="Neiman D."/>
            <person name="Pearson M."/>
            <person name="Priest M."/>
            <person name="Roberts A."/>
            <person name="Saif S."/>
            <person name="Shea T."/>
            <person name="Shenoy N."/>
            <person name="Sisk P."/>
            <person name="Stolte C."/>
            <person name="Sykes S."/>
            <person name="White J."/>
            <person name="Yandava C."/>
            <person name="Nusbaum C."/>
            <person name="Birren B."/>
        </authorList>
    </citation>
    <scope>NUCLEOTIDE SEQUENCE [LARGE SCALE GENOMIC DNA]</scope>
    <source>
        <strain evidence="1 2">29_1</strain>
    </source>
</reference>
<protein>
    <submittedName>
        <fullName evidence="1">Uncharacterized protein</fullName>
    </submittedName>
</protein>
<dbReference type="RefSeq" id="WP_008790302.1">
    <property type="nucleotide sequence ID" value="NZ_AKCB01000004.1"/>
</dbReference>
<gene>
    <name evidence="1" type="ORF">HMPREF9488_03220</name>
</gene>
<dbReference type="HOGENOM" id="CLU_1270505_0_0_9"/>
<evidence type="ECO:0000313" key="1">
    <source>
        <dbReference type="EMBL" id="EFW03529.1"/>
    </source>
</evidence>
<keyword evidence="2" id="KW-1185">Reference proteome</keyword>
<dbReference type="Proteomes" id="UP000003157">
    <property type="component" value="Unassembled WGS sequence"/>
</dbReference>
<dbReference type="EMBL" id="ADKX01000046">
    <property type="protein sequence ID" value="EFW03529.1"/>
    <property type="molecule type" value="Genomic_DNA"/>
</dbReference>
<name>E7GES8_9FIRM</name>
<proteinExistence type="predicted"/>
<evidence type="ECO:0000313" key="2">
    <source>
        <dbReference type="Proteomes" id="UP000003157"/>
    </source>
</evidence>
<accession>E7GES8</accession>
<dbReference type="GeneID" id="78231513"/>
<sequence length="222" mass="25569">MLEMTNKKGDRRNFMSYMVVIKNVNGIVMASDSYSTYPDRTLKDSNYKKIHCLIPNVLCVGITGINQVYVGKELVDINGTLLEYFRAVSDKNIADIVKKYSEFLKITCDRECKDMRLMVAYKKTLYRVDIIHHKIPSIEFYNDNELDIITSGEEEHMINGLNSFTRSDMFNSLDIVLEKGIQSVETEIKLEKNLYSQGYLAVGGKVQYAVMDYSKFNENCIQ</sequence>